<evidence type="ECO:0000313" key="2">
    <source>
        <dbReference type="Proteomes" id="UP000467249"/>
    </source>
</evidence>
<name>A0A6N4WH28_9MYCO</name>
<evidence type="ECO:0000313" key="1">
    <source>
        <dbReference type="EMBL" id="BBZ79222.1"/>
    </source>
</evidence>
<dbReference type="Proteomes" id="UP000467249">
    <property type="component" value="Chromosome"/>
</dbReference>
<evidence type="ECO:0008006" key="3">
    <source>
        <dbReference type="Google" id="ProtNLM"/>
    </source>
</evidence>
<gene>
    <name evidence="1" type="ORF">MANY_45590</name>
</gene>
<proteinExistence type="predicted"/>
<organism evidence="1 2">
    <name type="scientific">Mycolicibacterium anyangense</name>
    <dbReference type="NCBI Taxonomy" id="1431246"/>
    <lineage>
        <taxon>Bacteria</taxon>
        <taxon>Bacillati</taxon>
        <taxon>Actinomycetota</taxon>
        <taxon>Actinomycetes</taxon>
        <taxon>Mycobacteriales</taxon>
        <taxon>Mycobacteriaceae</taxon>
        <taxon>Mycolicibacterium</taxon>
    </lineage>
</organism>
<keyword evidence="2" id="KW-1185">Reference proteome</keyword>
<accession>A0A6N4WH28</accession>
<dbReference type="SUPFAM" id="SSF51905">
    <property type="entry name" value="FAD/NAD(P)-binding domain"/>
    <property type="match status" value="1"/>
</dbReference>
<dbReference type="Gene3D" id="3.50.50.60">
    <property type="entry name" value="FAD/NAD(P)-binding domain"/>
    <property type="match status" value="1"/>
</dbReference>
<dbReference type="KEGG" id="many:MANY_45590"/>
<dbReference type="EMBL" id="AP022620">
    <property type="protein sequence ID" value="BBZ79222.1"/>
    <property type="molecule type" value="Genomic_DNA"/>
</dbReference>
<dbReference type="AlphaFoldDB" id="A0A6N4WH28"/>
<reference evidence="1 2" key="1">
    <citation type="journal article" date="2019" name="Emerg. Microbes Infect.">
        <title>Comprehensive subspecies identification of 175 nontuberculous mycobacteria species based on 7547 genomic profiles.</title>
        <authorList>
            <person name="Matsumoto Y."/>
            <person name="Kinjo T."/>
            <person name="Motooka D."/>
            <person name="Nabeya D."/>
            <person name="Jung N."/>
            <person name="Uechi K."/>
            <person name="Horii T."/>
            <person name="Iida T."/>
            <person name="Fujita J."/>
            <person name="Nakamura S."/>
        </authorList>
    </citation>
    <scope>NUCLEOTIDE SEQUENCE [LARGE SCALE GENOMIC DNA]</scope>
    <source>
        <strain evidence="1 2">JCM 30275</strain>
    </source>
</reference>
<sequence>MERRQQAAMTADDEIGQPSDLYWDDVVDVICAGRGAGALSQAILCTDLGLNVMLADAVNPADLADDDTLAYLQAMIDDLGLADRTSQGLELPVVRAVPEPPATPKKGRPATVAPFVGSRLRDWAAQCAASPFGVIYSAVPDGMTPMRTESGQAIRAALLGAYQPDADRPGPALTDWLARQVEERDIPSEGVGLQKLIFEDGRVAGAAIEGPAGTRLVRALDGVALSTGPTPGGAQWPAQPELRDIEVQVAVVSRTASRFGRVELLHID</sequence>
<dbReference type="InterPro" id="IPR036188">
    <property type="entry name" value="FAD/NAD-bd_sf"/>
</dbReference>
<protein>
    <recommendedName>
        <fullName evidence="3">FAD-dependent oxidoreductase 2 FAD binding domain-containing protein</fullName>
    </recommendedName>
</protein>